<protein>
    <submittedName>
        <fullName evidence="1">Uncharacterized protein</fullName>
    </submittedName>
</protein>
<organism evidence="1 2">
    <name type="scientific">Armillaria ostoyae</name>
    <name type="common">Armillaria root rot fungus</name>
    <dbReference type="NCBI Taxonomy" id="47428"/>
    <lineage>
        <taxon>Eukaryota</taxon>
        <taxon>Fungi</taxon>
        <taxon>Dikarya</taxon>
        <taxon>Basidiomycota</taxon>
        <taxon>Agaricomycotina</taxon>
        <taxon>Agaricomycetes</taxon>
        <taxon>Agaricomycetidae</taxon>
        <taxon>Agaricales</taxon>
        <taxon>Marasmiineae</taxon>
        <taxon>Physalacriaceae</taxon>
        <taxon>Armillaria</taxon>
    </lineage>
</organism>
<reference evidence="2" key="1">
    <citation type="journal article" date="2017" name="Nat. Ecol. Evol.">
        <title>Genome expansion and lineage-specific genetic innovations in the forest pathogenic fungi Armillaria.</title>
        <authorList>
            <person name="Sipos G."/>
            <person name="Prasanna A.N."/>
            <person name="Walter M.C."/>
            <person name="O'Connor E."/>
            <person name="Balint B."/>
            <person name="Krizsan K."/>
            <person name="Kiss B."/>
            <person name="Hess J."/>
            <person name="Varga T."/>
            <person name="Slot J."/>
            <person name="Riley R."/>
            <person name="Boka B."/>
            <person name="Rigling D."/>
            <person name="Barry K."/>
            <person name="Lee J."/>
            <person name="Mihaltcheva S."/>
            <person name="LaButti K."/>
            <person name="Lipzen A."/>
            <person name="Waldron R."/>
            <person name="Moloney N.M."/>
            <person name="Sperisen C."/>
            <person name="Kredics L."/>
            <person name="Vagvoelgyi C."/>
            <person name="Patrignani A."/>
            <person name="Fitzpatrick D."/>
            <person name="Nagy I."/>
            <person name="Doyle S."/>
            <person name="Anderson J.B."/>
            <person name="Grigoriev I.V."/>
            <person name="Gueldener U."/>
            <person name="Muensterkoetter M."/>
            <person name="Nagy L.G."/>
        </authorList>
    </citation>
    <scope>NUCLEOTIDE SEQUENCE [LARGE SCALE GENOMIC DNA]</scope>
    <source>
        <strain evidence="2">C18/9</strain>
    </source>
</reference>
<dbReference type="AlphaFoldDB" id="A0A284R2Y1"/>
<name>A0A284R2Y1_ARMOS</name>
<evidence type="ECO:0000313" key="1">
    <source>
        <dbReference type="EMBL" id="SJL03052.1"/>
    </source>
</evidence>
<sequence length="187" mass="20094">MPAQYLSSRRDNLEELEVNMKGSSQAVELELLMASQGAGAAVERPAGGTKSPGALSSEYVVTDIEVNQCLALDVHQSKWISVTPASELLIQDDTVVAILGFVCFMDDGTRIVKQTGASGQVASKTNSNVNSALYSTFAAMGFFTRSVSSTLRPKLTLLIDSMEYALYIGSSLAMTFHSNPDFIVNRL</sequence>
<accession>A0A284R2Y1</accession>
<dbReference type="EMBL" id="FUEG01000004">
    <property type="protein sequence ID" value="SJL03052.1"/>
    <property type="molecule type" value="Genomic_DNA"/>
</dbReference>
<evidence type="ECO:0000313" key="2">
    <source>
        <dbReference type="Proteomes" id="UP000219338"/>
    </source>
</evidence>
<gene>
    <name evidence="1" type="ORF">ARMOST_06397</name>
</gene>
<keyword evidence="2" id="KW-1185">Reference proteome</keyword>
<proteinExistence type="predicted"/>
<dbReference type="Proteomes" id="UP000219338">
    <property type="component" value="Unassembled WGS sequence"/>
</dbReference>